<dbReference type="KEGG" id="mrs:Murru_3009"/>
<evidence type="ECO:0000313" key="1">
    <source>
        <dbReference type="EMBL" id="AEM72031.1"/>
    </source>
</evidence>
<dbReference type="RefSeq" id="WP_014034310.1">
    <property type="nucleotide sequence ID" value="NC_015945.1"/>
</dbReference>
<keyword evidence="2" id="KW-1185">Reference proteome</keyword>
<dbReference type="AlphaFoldDB" id="G2PK46"/>
<organism evidence="1 2">
    <name type="scientific">Allomuricauda ruestringensis (strain DSM 13258 / CIP 107369 / LMG 19739 / B1)</name>
    <name type="common">Muricauda ruestringensis</name>
    <dbReference type="NCBI Taxonomy" id="886377"/>
    <lineage>
        <taxon>Bacteria</taxon>
        <taxon>Pseudomonadati</taxon>
        <taxon>Bacteroidota</taxon>
        <taxon>Flavobacteriia</taxon>
        <taxon>Flavobacteriales</taxon>
        <taxon>Flavobacteriaceae</taxon>
        <taxon>Flagellimonas</taxon>
    </lineage>
</organism>
<reference evidence="1 2" key="2">
    <citation type="journal article" date="2012" name="Stand. Genomic Sci.">
        <title>Complete genome sequence of the facultatively anaerobic, appendaged bacterium Muricauda ruestringensis type strain (B1(T)).</title>
        <authorList>
            <person name="Huntemann M."/>
            <person name="Teshima H."/>
            <person name="Lapidus A."/>
            <person name="Nolan M."/>
            <person name="Lucas S."/>
            <person name="Hammon N."/>
            <person name="Deshpande S."/>
            <person name="Cheng J.F."/>
            <person name="Tapia R."/>
            <person name="Goodwin L.A."/>
            <person name="Pitluck S."/>
            <person name="Liolios K."/>
            <person name="Pagani I."/>
            <person name="Ivanova N."/>
            <person name="Mavromatis K."/>
            <person name="Mikhailova N."/>
            <person name="Pati A."/>
            <person name="Chen A."/>
            <person name="Palaniappan K."/>
            <person name="Land M."/>
            <person name="Hauser L."/>
            <person name="Pan C."/>
            <person name="Brambilla E.M."/>
            <person name="Rohde M."/>
            <person name="Spring S."/>
            <person name="Goker M."/>
            <person name="Detter J.C."/>
            <person name="Bristow J."/>
            <person name="Eisen J.A."/>
            <person name="Markowitz V."/>
            <person name="Hugenholtz P."/>
            <person name="Kyrpides N.C."/>
            <person name="Klenk H.P."/>
            <person name="Woyke T."/>
        </authorList>
    </citation>
    <scope>NUCLEOTIDE SEQUENCE [LARGE SCALE GENOMIC DNA]</scope>
    <source>
        <strain evidence="2">DSM 13258 / LMG 19739 / B1</strain>
    </source>
</reference>
<dbReference type="EMBL" id="CP002999">
    <property type="protein sequence ID" value="AEM72031.1"/>
    <property type="molecule type" value="Genomic_DNA"/>
</dbReference>
<dbReference type="STRING" id="886377.Murru_3009"/>
<dbReference type="OrthoDB" id="1435937at2"/>
<dbReference type="Proteomes" id="UP000008908">
    <property type="component" value="Chromosome"/>
</dbReference>
<evidence type="ECO:0000313" key="2">
    <source>
        <dbReference type="Proteomes" id="UP000008908"/>
    </source>
</evidence>
<dbReference type="HOGENOM" id="CLU_1394993_0_0_10"/>
<name>G2PK46_ALLRU</name>
<proteinExistence type="predicted"/>
<reference evidence="2" key="1">
    <citation type="submission" date="2011-08" db="EMBL/GenBank/DDBJ databases">
        <title>The complete genome of Muricauda ruestringensis DSM 13258.</title>
        <authorList>
            <person name="Lucas S."/>
            <person name="Han J."/>
            <person name="Lapidus A."/>
            <person name="Bruce D."/>
            <person name="Goodwin L."/>
            <person name="Pitluck S."/>
            <person name="Peters L."/>
            <person name="Kyrpides N."/>
            <person name="Mavromatis K."/>
            <person name="Ivanova N."/>
            <person name="Ovchinnikova G."/>
            <person name="Teshima H."/>
            <person name="Detter J.C."/>
            <person name="Tapia R."/>
            <person name="Han C."/>
            <person name="Land M."/>
            <person name="Hauser L."/>
            <person name="Markowitz V."/>
            <person name="Cheng J.-F."/>
            <person name="Hugenholtz P."/>
            <person name="Woyke T."/>
            <person name="Wu D."/>
            <person name="Spring S."/>
            <person name="Schroeder M."/>
            <person name="Brambilla E."/>
            <person name="Klenk H.-P."/>
            <person name="Eisen J.A."/>
        </authorList>
    </citation>
    <scope>NUCLEOTIDE SEQUENCE [LARGE SCALE GENOMIC DNA]</scope>
    <source>
        <strain evidence="2">DSM 13258 / LMG 19739 / B1</strain>
    </source>
</reference>
<gene>
    <name evidence="1" type="ordered locus">Murru_3009</name>
</gene>
<sequence>MNKTLKFISLILIGVLILTSFGLQNEPKILFHKIRFTASSVELEKWNIKDTTGTAFVMETLDNYGRTKELRFYNWKHQLDWAGSGFYGGSIINYDYEKNKIIETFFSSDNEIANDFKTSEVPYRHIYFLNDNNQIVDLKQIYKIDFEWTKESFEETIKHLEFYKNYPDEGSDLHNVFGYSYGFAKMNGINPKRKK</sequence>
<protein>
    <submittedName>
        <fullName evidence="1">Uncharacterized protein</fullName>
    </submittedName>
</protein>
<accession>G2PK46</accession>